<dbReference type="SUPFAM" id="SSF53448">
    <property type="entry name" value="Nucleotide-diphospho-sugar transferases"/>
    <property type="match status" value="1"/>
</dbReference>
<gene>
    <name evidence="2" type="ORF">FHS57_003239</name>
</gene>
<dbReference type="Gene3D" id="3.90.550.10">
    <property type="entry name" value="Spore Coat Polysaccharide Biosynthesis Protein SpsA, Chain A"/>
    <property type="match status" value="1"/>
</dbReference>
<evidence type="ECO:0000313" key="3">
    <source>
        <dbReference type="Proteomes" id="UP000541352"/>
    </source>
</evidence>
<evidence type="ECO:0000259" key="1">
    <source>
        <dbReference type="Pfam" id="PF00535"/>
    </source>
</evidence>
<dbReference type="RefSeq" id="WP_183975311.1">
    <property type="nucleotide sequence ID" value="NZ_JACIBY010000006.1"/>
</dbReference>
<accession>A0A7W6ER78</accession>
<dbReference type="Proteomes" id="UP000541352">
    <property type="component" value="Unassembled WGS sequence"/>
</dbReference>
<proteinExistence type="predicted"/>
<keyword evidence="2" id="KW-0808">Transferase</keyword>
<comment type="caution">
    <text evidence="2">The sequence shown here is derived from an EMBL/GenBank/DDBJ whole genome shotgun (WGS) entry which is preliminary data.</text>
</comment>
<dbReference type="AlphaFoldDB" id="A0A7W6ER78"/>
<evidence type="ECO:0000313" key="2">
    <source>
        <dbReference type="EMBL" id="MBB3839233.1"/>
    </source>
</evidence>
<dbReference type="GO" id="GO:0016758">
    <property type="term" value="F:hexosyltransferase activity"/>
    <property type="evidence" value="ECO:0007669"/>
    <property type="project" value="UniProtKB-ARBA"/>
</dbReference>
<protein>
    <submittedName>
        <fullName evidence="2">Glycosyltransferase involved in cell wall biosynthesis</fullName>
    </submittedName>
</protein>
<dbReference type="EMBL" id="JACIBY010000006">
    <property type="protein sequence ID" value="MBB3839233.1"/>
    <property type="molecule type" value="Genomic_DNA"/>
</dbReference>
<dbReference type="PANTHER" id="PTHR22916:SF3">
    <property type="entry name" value="UDP-GLCNAC:BETAGAL BETA-1,3-N-ACETYLGLUCOSAMINYLTRANSFERASE-LIKE PROTEIN 1"/>
    <property type="match status" value="1"/>
</dbReference>
<feature type="domain" description="Glycosyltransferase 2-like" evidence="1">
    <location>
        <begin position="4"/>
        <end position="141"/>
    </location>
</feature>
<sequence>MKVSIITVVFNGEQTLKSCIESVLNQSYHDIEYIVIDGKSTDNTPKIVANYGTKIAVFISEKDQGIYDAMNKGIAHATGEVIGILNADDFYADNQVIEKLVTKLKETDADGIYGDLVYVDANDTAQVTRYWKSGGFDRKKFLFGWMPPHPTFFVKKASYEQLGTYRLDLGSAADYELMLRFLYKQRLKVAYLPEIVTVMRTGGVSNKTVGNRLKANQSDREAWHLNGLEPYWFTLWLKPLRKVLQFVYKPKRPNNK</sequence>
<name>A0A7W6ER78_9BACT</name>
<organism evidence="2 3">
    <name type="scientific">Runella defluvii</name>
    <dbReference type="NCBI Taxonomy" id="370973"/>
    <lineage>
        <taxon>Bacteria</taxon>
        <taxon>Pseudomonadati</taxon>
        <taxon>Bacteroidota</taxon>
        <taxon>Cytophagia</taxon>
        <taxon>Cytophagales</taxon>
        <taxon>Spirosomataceae</taxon>
        <taxon>Runella</taxon>
    </lineage>
</organism>
<dbReference type="Pfam" id="PF00535">
    <property type="entry name" value="Glycos_transf_2"/>
    <property type="match status" value="1"/>
</dbReference>
<dbReference type="InterPro" id="IPR001173">
    <property type="entry name" value="Glyco_trans_2-like"/>
</dbReference>
<dbReference type="CDD" id="cd06433">
    <property type="entry name" value="GT_2_WfgS_like"/>
    <property type="match status" value="1"/>
</dbReference>
<keyword evidence="3" id="KW-1185">Reference proteome</keyword>
<reference evidence="2 3" key="1">
    <citation type="submission" date="2020-08" db="EMBL/GenBank/DDBJ databases">
        <title>Genomic Encyclopedia of Type Strains, Phase IV (KMG-IV): sequencing the most valuable type-strain genomes for metagenomic binning, comparative biology and taxonomic classification.</title>
        <authorList>
            <person name="Goeker M."/>
        </authorList>
    </citation>
    <scope>NUCLEOTIDE SEQUENCE [LARGE SCALE GENOMIC DNA]</scope>
    <source>
        <strain evidence="2 3">DSM 17976</strain>
    </source>
</reference>
<dbReference type="PANTHER" id="PTHR22916">
    <property type="entry name" value="GLYCOSYLTRANSFERASE"/>
    <property type="match status" value="1"/>
</dbReference>
<dbReference type="InterPro" id="IPR029044">
    <property type="entry name" value="Nucleotide-diphossugar_trans"/>
</dbReference>